<keyword evidence="2" id="KW-1185">Reference proteome</keyword>
<comment type="caution">
    <text evidence="1">The sequence shown here is derived from an EMBL/GenBank/DDBJ whole genome shotgun (WGS) entry which is preliminary data.</text>
</comment>
<name>A0ACC3TJA2_9ASCO</name>
<accession>A0ACC3TJA2</accession>
<protein>
    <submittedName>
        <fullName evidence="1">Uncharacterized protein</fullName>
    </submittedName>
</protein>
<reference evidence="2" key="1">
    <citation type="journal article" date="2024" name="Front. Bioeng. Biotechnol.">
        <title>Genome-scale model development and genomic sequencing of the oleaginous clade Lipomyces.</title>
        <authorList>
            <person name="Czajka J.J."/>
            <person name="Han Y."/>
            <person name="Kim J."/>
            <person name="Mondo S.J."/>
            <person name="Hofstad B.A."/>
            <person name="Robles A."/>
            <person name="Haridas S."/>
            <person name="Riley R."/>
            <person name="LaButti K."/>
            <person name="Pangilinan J."/>
            <person name="Andreopoulos W."/>
            <person name="Lipzen A."/>
            <person name="Yan J."/>
            <person name="Wang M."/>
            <person name="Ng V."/>
            <person name="Grigoriev I.V."/>
            <person name="Spatafora J.W."/>
            <person name="Magnuson J.K."/>
            <person name="Baker S.E."/>
            <person name="Pomraning K.R."/>
        </authorList>
    </citation>
    <scope>NUCLEOTIDE SEQUENCE [LARGE SCALE GENOMIC DNA]</scope>
    <source>
        <strain evidence="2">CBS 10300</strain>
    </source>
</reference>
<proteinExistence type="predicted"/>
<evidence type="ECO:0000313" key="2">
    <source>
        <dbReference type="Proteomes" id="UP001489719"/>
    </source>
</evidence>
<evidence type="ECO:0000313" key="1">
    <source>
        <dbReference type="EMBL" id="KAK9321055.1"/>
    </source>
</evidence>
<gene>
    <name evidence="1" type="ORF">V1517DRAFT_185317</name>
</gene>
<organism evidence="1 2">
    <name type="scientific">Lipomyces orientalis</name>
    <dbReference type="NCBI Taxonomy" id="1233043"/>
    <lineage>
        <taxon>Eukaryota</taxon>
        <taxon>Fungi</taxon>
        <taxon>Dikarya</taxon>
        <taxon>Ascomycota</taxon>
        <taxon>Saccharomycotina</taxon>
        <taxon>Lipomycetes</taxon>
        <taxon>Lipomycetales</taxon>
        <taxon>Lipomycetaceae</taxon>
        <taxon>Lipomyces</taxon>
    </lineage>
</organism>
<dbReference type="Proteomes" id="UP001489719">
    <property type="component" value="Unassembled WGS sequence"/>
</dbReference>
<sequence length="783" mass="87693">MSLFGDDYESVSTTTARSSLFGDPEPTPRSSLATTRSTVSSAGRLFDGDDGDPWSLPVPRASQKPTIATLLDPTKVPQVYNDSFEAENPVGGVVTVENVRHAIDRAGLSNNPQADRIINLIIRNKTDNRIDRGTWCVAMALIGLVQDGEDDLGLDAVDSRRQNLPVTKLRFGSNGATRTRPAAPKPVTKTIPIAPAPTPSPAPSRQTYAPPPARPQPVSVPPLTIPQSNNNRIPPTAMTPPSPSSPPGVSVSDPWAAQDDDDDDDGIAPAPYSSAYSSNNYSSNAYTSDYSSNNYSSNNYSSNNFASNYSGDNYNSNYSSVLGADYNDLARPTHSTAIYSDEPIVVPQSAPGATVVEDDDSDADEEEGANGSAYPPPVPNFPYTRAQPYYDAHEQDRIRVSIIPEKEGVFIFRHVNYLLEGTAVPGADGTVARGGYRVVRRYSDFVWLLNCLLKRYPFRILPLLPPKRFAVNGHYLSSDEFFLERRRRGLSRFINELAKHPVLSREQLVVMFLTVPTELAVWRKQAAVSVEDEFTGRSLPDGLIESWNAAEAERWEEVKTGVKMEAELYTHLCLLIDRMEKRQESVASDHQRFATSLNTLQDVTQKTYSVDTNDLSLVNDGIKNVSKYLNNAKDLLEDESRGWEIGVLEDFKRHRDTLISIKELFDRQEKLDVNTIPYLERRISNNETRLAGMRDKPDFKQSDIDRIQISIQRDRESIKEQHARTWLIKECMRDELAYFQQTKYRVAKLFQDYAQERLKYAELFAENWRVLSNEISEVPTSTI</sequence>
<dbReference type="EMBL" id="MU970108">
    <property type="protein sequence ID" value="KAK9321055.1"/>
    <property type="molecule type" value="Genomic_DNA"/>
</dbReference>